<feature type="domain" description="AAA+ ATPase" evidence="4">
    <location>
        <begin position="99"/>
        <end position="232"/>
    </location>
</feature>
<evidence type="ECO:0000256" key="1">
    <source>
        <dbReference type="ARBA" id="ARBA00008059"/>
    </source>
</evidence>
<name>A0ABV3QRA6_9GAMM</name>
<keyword evidence="2" id="KW-0547">Nucleotide-binding</keyword>
<dbReference type="NCBIfam" id="NF038214">
    <property type="entry name" value="IS21_help_AAA"/>
    <property type="match status" value="1"/>
</dbReference>
<organism evidence="5 6">
    <name type="scientific">Rhodanobacter geophilus</name>
    <dbReference type="NCBI Taxonomy" id="3162488"/>
    <lineage>
        <taxon>Bacteria</taxon>
        <taxon>Pseudomonadati</taxon>
        <taxon>Pseudomonadota</taxon>
        <taxon>Gammaproteobacteria</taxon>
        <taxon>Lysobacterales</taxon>
        <taxon>Rhodanobacteraceae</taxon>
        <taxon>Rhodanobacter</taxon>
    </lineage>
</organism>
<dbReference type="InterPro" id="IPR027417">
    <property type="entry name" value="P-loop_NTPase"/>
</dbReference>
<dbReference type="Pfam" id="PF01695">
    <property type="entry name" value="IstB_IS21"/>
    <property type="match status" value="1"/>
</dbReference>
<evidence type="ECO:0000256" key="2">
    <source>
        <dbReference type="ARBA" id="ARBA00022741"/>
    </source>
</evidence>
<dbReference type="InterPro" id="IPR003593">
    <property type="entry name" value="AAA+_ATPase"/>
</dbReference>
<evidence type="ECO:0000313" key="5">
    <source>
        <dbReference type="EMBL" id="MEW9624383.1"/>
    </source>
</evidence>
<keyword evidence="3" id="KW-0067">ATP-binding</keyword>
<dbReference type="SUPFAM" id="SSF52540">
    <property type="entry name" value="P-loop containing nucleoside triphosphate hydrolases"/>
    <property type="match status" value="1"/>
</dbReference>
<reference evidence="5 6" key="1">
    <citation type="submission" date="2024-06" db="EMBL/GenBank/DDBJ databases">
        <authorList>
            <person name="Woo H."/>
        </authorList>
    </citation>
    <scope>NUCLEOTIDE SEQUENCE [LARGE SCALE GENOMIC DNA]</scope>
    <source>
        <strain evidence="5 6">S2-g</strain>
    </source>
</reference>
<dbReference type="PANTHER" id="PTHR30050">
    <property type="entry name" value="CHROMOSOMAL REPLICATION INITIATOR PROTEIN DNAA"/>
    <property type="match status" value="1"/>
</dbReference>
<dbReference type="Proteomes" id="UP001556170">
    <property type="component" value="Unassembled WGS sequence"/>
</dbReference>
<sequence>MLSNPTQDILRQLRLAGMAQAYEDQQGNPAAQSLTFDERFGLLVDAENAQRENRRLGRLLKGAKLKATTACGEDIDFSSRRHLDKRQILDLLTCQWVERGQHVLITGLTGVGKTWLACAFGNEAARKGHGVLYKRLPRFLEELEIAHADGSLPKLRTRLARARLLILDDWGVAPITRRGRQDLLEVIDDRVPGASVLITAQMPVEAWHEYLGEPTIADAILDRLLHNAHRIALEGESMRRSRSSLSKK</sequence>
<comment type="caution">
    <text evidence="5">The sequence shown here is derived from an EMBL/GenBank/DDBJ whole genome shotgun (WGS) entry which is preliminary data.</text>
</comment>
<dbReference type="InterPro" id="IPR047661">
    <property type="entry name" value="IstB"/>
</dbReference>
<dbReference type="PANTHER" id="PTHR30050:SF4">
    <property type="entry name" value="ATP-BINDING PROTEIN RV3427C IN INSERTION SEQUENCE-RELATED"/>
    <property type="match status" value="1"/>
</dbReference>
<evidence type="ECO:0000256" key="3">
    <source>
        <dbReference type="ARBA" id="ARBA00022840"/>
    </source>
</evidence>
<gene>
    <name evidence="5" type="primary">istB</name>
    <name evidence="5" type="ORF">ABQJ56_09075</name>
</gene>
<dbReference type="CDD" id="cd00009">
    <property type="entry name" value="AAA"/>
    <property type="match status" value="1"/>
</dbReference>
<comment type="similarity">
    <text evidence="1">Belongs to the IS21/IS1162 putative ATP-binding protein family.</text>
</comment>
<dbReference type="Gene3D" id="3.40.50.300">
    <property type="entry name" value="P-loop containing nucleotide triphosphate hydrolases"/>
    <property type="match status" value="1"/>
</dbReference>
<evidence type="ECO:0000313" key="6">
    <source>
        <dbReference type="Proteomes" id="UP001556170"/>
    </source>
</evidence>
<dbReference type="PIRSF" id="PIRSF003073">
    <property type="entry name" value="DNAC_TnpB_IstB"/>
    <property type="match status" value="1"/>
</dbReference>
<dbReference type="InterPro" id="IPR002611">
    <property type="entry name" value="IstB_ATP-bd"/>
</dbReference>
<dbReference type="RefSeq" id="WP_367844692.1">
    <property type="nucleotide sequence ID" value="NZ_JBFOHL010000007.1"/>
</dbReference>
<proteinExistence type="inferred from homology"/>
<dbReference type="EMBL" id="JBFOHL010000007">
    <property type="protein sequence ID" value="MEW9624383.1"/>
    <property type="molecule type" value="Genomic_DNA"/>
</dbReference>
<keyword evidence="6" id="KW-1185">Reference proteome</keyword>
<evidence type="ECO:0000259" key="4">
    <source>
        <dbReference type="SMART" id="SM00382"/>
    </source>
</evidence>
<accession>A0ABV3QRA6</accession>
<dbReference type="SMART" id="SM00382">
    <property type="entry name" value="AAA"/>
    <property type="match status" value="1"/>
</dbReference>
<dbReference type="InterPro" id="IPR028350">
    <property type="entry name" value="DNAC/IstB-like"/>
</dbReference>
<protein>
    <submittedName>
        <fullName evidence="5">IS21-like element helper ATPase IstB</fullName>
    </submittedName>
</protein>